<dbReference type="InterPro" id="IPR013426">
    <property type="entry name" value="EpsH-like"/>
</dbReference>
<feature type="transmembrane region" description="Helical" evidence="8">
    <location>
        <begin position="116"/>
        <end position="133"/>
    </location>
</feature>
<evidence type="ECO:0000313" key="10">
    <source>
        <dbReference type="EMBL" id="OAM88009.1"/>
    </source>
</evidence>
<comment type="subcellular location">
    <subcellularLocation>
        <location evidence="1">Cell membrane</location>
        <topology evidence="1">Multi-pass membrane protein</topology>
    </subcellularLocation>
</comment>
<dbReference type="Pfam" id="PF09721">
    <property type="entry name" value="Exosortase_EpsH"/>
    <property type="match status" value="1"/>
</dbReference>
<keyword evidence="11" id="KW-1185">Reference proteome</keyword>
<dbReference type="Pfam" id="PF11984">
    <property type="entry name" value="DUF3485"/>
    <property type="match status" value="1"/>
</dbReference>
<dbReference type="OrthoDB" id="9769061at2"/>
<dbReference type="NCBIfam" id="TIGR04178">
    <property type="entry name" value="exo_archaeo"/>
    <property type="match status" value="1"/>
</dbReference>
<feature type="domain" description="Methanolan biosynthesis EpsI" evidence="9">
    <location>
        <begin position="330"/>
        <end position="547"/>
    </location>
</feature>
<dbReference type="GO" id="GO:0006508">
    <property type="term" value="P:proteolysis"/>
    <property type="evidence" value="ECO:0007669"/>
    <property type="project" value="UniProtKB-KW"/>
</dbReference>
<sequence>MKKSRWSPWQAALLCAAAGWGVFQFFGNATRGYIDTRSVFWWWGWQWFNPASEAQHGPIVLAVSAWLLWRNLRNEGNRGAGAAGGDSACTGRAAAALLGGLALHLCGYAMQQTRVSIVALLVFAWGALALGGGRRWARAAVFPLGFLALAIPAGFLDTLGFWLRLGVIDTVCGAARACGVRVVQSGTQLFSPDGHYQYDVAAACSGVRSFMALLAMALLAGYLNFRSWRRRVLLVALAVPFVFAGNVVRIGAIVLVGERFGHAAGGRVHAWSGWLVFAVVLGLLLAVIAALRRWRGEGAAAGPGKGGGEDADPGIPAARMSAPRAAGVTAAAVVAASLAVVWLTARFDAVSTRAAGVRLAPDGVNPAELPVFLGEPVAWAGRPAEVSAVERETLPPDTGYSRKHYSRMARPAEQVFFSIVLSGRDRTSIHRPEICLVGQGWTITDRRGAEIRLPDGGALPCTLLTVTREFTRADGRRETATALFAYWFSGDGVTESTHMGMILRGMRDRLLRLRADRWAYVTVQTWAPDGEAAAWKRLEEVAALAWPQSRASEAGGESPRP</sequence>
<dbReference type="InterPro" id="IPR014263">
    <property type="entry name" value="Methanolan_biosynth_EpsI"/>
</dbReference>
<accession>A0A178IFY5</accession>
<dbReference type="RefSeq" id="WP_068772267.1">
    <property type="nucleotide sequence ID" value="NZ_CP109796.1"/>
</dbReference>
<comment type="caution">
    <text evidence="10">The sequence shown here is derived from an EMBL/GenBank/DDBJ whole genome shotgun (WGS) entry which is preliminary data.</text>
</comment>
<feature type="transmembrane region" description="Helical" evidence="8">
    <location>
        <begin position="200"/>
        <end position="225"/>
    </location>
</feature>
<dbReference type="AlphaFoldDB" id="A0A178IFY5"/>
<gene>
    <name evidence="10" type="ORF">AW736_21085</name>
</gene>
<protein>
    <recommendedName>
        <fullName evidence="9">Methanolan biosynthesis EpsI domain-containing protein</fullName>
    </recommendedName>
</protein>
<dbReference type="NCBIfam" id="TIGR02602">
    <property type="entry name" value="8TM_EpsH"/>
    <property type="match status" value="1"/>
</dbReference>
<dbReference type="GO" id="GO:0005886">
    <property type="term" value="C:plasma membrane"/>
    <property type="evidence" value="ECO:0007669"/>
    <property type="project" value="UniProtKB-SubCell"/>
</dbReference>
<dbReference type="EMBL" id="LRRQ01000149">
    <property type="protein sequence ID" value="OAM88009.1"/>
    <property type="molecule type" value="Genomic_DNA"/>
</dbReference>
<evidence type="ECO:0000256" key="1">
    <source>
        <dbReference type="ARBA" id="ARBA00004651"/>
    </source>
</evidence>
<evidence type="ECO:0000256" key="3">
    <source>
        <dbReference type="ARBA" id="ARBA00022670"/>
    </source>
</evidence>
<feature type="transmembrane region" description="Helical" evidence="8">
    <location>
        <begin position="325"/>
        <end position="345"/>
    </location>
</feature>
<reference evidence="10 11" key="1">
    <citation type="submission" date="2016-01" db="EMBL/GenBank/DDBJ databases">
        <title>High potential of lignocellulose degradation of a new Verrucomicrobia species.</title>
        <authorList>
            <person name="Wang Y."/>
            <person name="Shi Y."/>
            <person name="Qiu Z."/>
            <person name="Liu S."/>
            <person name="Yang H."/>
        </authorList>
    </citation>
    <scope>NUCLEOTIDE SEQUENCE [LARGE SCALE GENOMIC DNA]</scope>
    <source>
        <strain evidence="10 11">TSB47</strain>
    </source>
</reference>
<feature type="transmembrane region" description="Helical" evidence="8">
    <location>
        <begin position="140"/>
        <end position="163"/>
    </location>
</feature>
<name>A0A178IFY5_9BACT</name>
<feature type="transmembrane region" description="Helical" evidence="8">
    <location>
        <begin position="232"/>
        <end position="256"/>
    </location>
</feature>
<evidence type="ECO:0000259" key="9">
    <source>
        <dbReference type="Pfam" id="PF11984"/>
    </source>
</evidence>
<evidence type="ECO:0000256" key="4">
    <source>
        <dbReference type="ARBA" id="ARBA00022692"/>
    </source>
</evidence>
<evidence type="ECO:0000256" key="2">
    <source>
        <dbReference type="ARBA" id="ARBA00022475"/>
    </source>
</evidence>
<proteinExistence type="predicted"/>
<feature type="transmembrane region" description="Helical" evidence="8">
    <location>
        <begin position="268"/>
        <end position="291"/>
    </location>
</feature>
<evidence type="ECO:0000313" key="11">
    <source>
        <dbReference type="Proteomes" id="UP000078486"/>
    </source>
</evidence>
<keyword evidence="4 8" id="KW-0812">Transmembrane</keyword>
<dbReference type="GO" id="GO:0008233">
    <property type="term" value="F:peptidase activity"/>
    <property type="evidence" value="ECO:0007669"/>
    <property type="project" value="UniProtKB-KW"/>
</dbReference>
<keyword evidence="6 8" id="KW-1133">Transmembrane helix</keyword>
<dbReference type="Proteomes" id="UP000078486">
    <property type="component" value="Unassembled WGS sequence"/>
</dbReference>
<evidence type="ECO:0000256" key="8">
    <source>
        <dbReference type="SAM" id="Phobius"/>
    </source>
</evidence>
<keyword evidence="7 8" id="KW-0472">Membrane</keyword>
<dbReference type="InterPro" id="IPR026392">
    <property type="entry name" value="Exo/Archaeosortase_dom"/>
</dbReference>
<keyword evidence="2" id="KW-1003">Cell membrane</keyword>
<evidence type="ECO:0000256" key="7">
    <source>
        <dbReference type="ARBA" id="ARBA00023136"/>
    </source>
</evidence>
<keyword evidence="3" id="KW-0645">Protease</keyword>
<dbReference type="STRING" id="1184151.AW736_21085"/>
<evidence type="ECO:0000256" key="5">
    <source>
        <dbReference type="ARBA" id="ARBA00022801"/>
    </source>
</evidence>
<evidence type="ECO:0000256" key="6">
    <source>
        <dbReference type="ARBA" id="ARBA00022989"/>
    </source>
</evidence>
<keyword evidence="5" id="KW-0378">Hydrolase</keyword>
<organism evidence="10 11">
    <name type="scientific">Termitidicoccus mucosus</name>
    <dbReference type="NCBI Taxonomy" id="1184151"/>
    <lineage>
        <taxon>Bacteria</taxon>
        <taxon>Pseudomonadati</taxon>
        <taxon>Verrucomicrobiota</taxon>
        <taxon>Opitutia</taxon>
        <taxon>Opitutales</taxon>
        <taxon>Opitutaceae</taxon>
        <taxon>Termitidicoccus</taxon>
    </lineage>
</organism>
<dbReference type="InterPro" id="IPR019127">
    <property type="entry name" value="Exosortase"/>
</dbReference>